<name>A0ABU2B7U3_9CORY</name>
<protein>
    <submittedName>
        <fullName evidence="1">Uncharacterized protein</fullName>
    </submittedName>
</protein>
<keyword evidence="2" id="KW-1185">Reference proteome</keyword>
<accession>A0ABU2B7U3</accession>
<dbReference type="EMBL" id="JAVDYF010000001">
    <property type="protein sequence ID" value="MDR7354670.1"/>
    <property type="molecule type" value="Genomic_DNA"/>
</dbReference>
<reference evidence="1 2" key="1">
    <citation type="submission" date="2023-07" db="EMBL/GenBank/DDBJ databases">
        <title>Sequencing the genomes of 1000 actinobacteria strains.</title>
        <authorList>
            <person name="Klenk H.-P."/>
        </authorList>
    </citation>
    <scope>NUCLEOTIDE SEQUENCE [LARGE SCALE GENOMIC DNA]</scope>
    <source>
        <strain evidence="1 2">DSM 44508</strain>
    </source>
</reference>
<evidence type="ECO:0000313" key="2">
    <source>
        <dbReference type="Proteomes" id="UP001183619"/>
    </source>
</evidence>
<sequence length="337" mass="36159">MGALTHFAAVCDLGVDLRSSPAIKPTTSLKIPNLAGIMLLVLGANMPQGTSVDHRGVRKGSIVCPHPHFSSANDPSAQLFHFIGSALTVPFVRVDRTAFLTQEFANHPHLEDILTHGPQTVLSAAQLREHARTIVARNVKGTSALALATGLAAHPLLMVPAGSADLAQYFAYTIRMAQHIAYLYGDSDLHLPDTPVDDFSTLRLTAYLGAMYNIPGSLELMATASPRIGMFVGQHVALHAVRTSAWYPLMKQVATQLCTLLAKHAAATTATKSFPLLGGLASCAVTWMSFKPLGLRLIDTFETLLNSTHTSTYFTTPTPAIEGGEWNIIDAEIIEDP</sequence>
<comment type="caution">
    <text evidence="1">The sequence shown here is derived from an EMBL/GenBank/DDBJ whole genome shotgun (WGS) entry which is preliminary data.</text>
</comment>
<dbReference type="RefSeq" id="WP_277105308.1">
    <property type="nucleotide sequence ID" value="NZ_BAAAJS010000024.1"/>
</dbReference>
<gene>
    <name evidence="1" type="ORF">J2S37_001208</name>
</gene>
<evidence type="ECO:0000313" key="1">
    <source>
        <dbReference type="EMBL" id="MDR7354670.1"/>
    </source>
</evidence>
<organism evidence="1 2">
    <name type="scientific">Corynebacterium felinum</name>
    <dbReference type="NCBI Taxonomy" id="131318"/>
    <lineage>
        <taxon>Bacteria</taxon>
        <taxon>Bacillati</taxon>
        <taxon>Actinomycetota</taxon>
        <taxon>Actinomycetes</taxon>
        <taxon>Mycobacteriales</taxon>
        <taxon>Corynebacteriaceae</taxon>
        <taxon>Corynebacterium</taxon>
    </lineage>
</organism>
<dbReference type="Proteomes" id="UP001183619">
    <property type="component" value="Unassembled WGS sequence"/>
</dbReference>
<proteinExistence type="predicted"/>